<comment type="caution">
    <text evidence="2">The sequence shown here is derived from an EMBL/GenBank/DDBJ whole genome shotgun (WGS) entry which is preliminary data.</text>
</comment>
<evidence type="ECO:0000313" key="2">
    <source>
        <dbReference type="EMBL" id="MEB3345433.1"/>
    </source>
</evidence>
<evidence type="ECO:0000259" key="1">
    <source>
        <dbReference type="Pfam" id="PF22494"/>
    </source>
</evidence>
<dbReference type="NCBIfam" id="NF038117">
    <property type="entry name" value="choice_anch_I"/>
    <property type="match status" value="1"/>
</dbReference>
<gene>
    <name evidence="2" type="ORF">U6A24_08190</name>
</gene>
<dbReference type="Pfam" id="PF22494">
    <property type="entry name" value="choice_anch_I"/>
    <property type="match status" value="1"/>
</dbReference>
<reference evidence="2 3" key="1">
    <citation type="journal article" date="2013" name="Int. J. Syst. Evol. Microbiol.">
        <title>Aquimarina gracilis sp. nov., isolated from the gut microflora of a mussel, Mytilus coruscus, and emended description of Aquimarina spongiae.</title>
        <authorList>
            <person name="Park S.C."/>
            <person name="Choe H.N."/>
            <person name="Baik K.S."/>
            <person name="Seong C.N."/>
        </authorList>
    </citation>
    <scope>NUCLEOTIDE SEQUENCE [LARGE SCALE GENOMIC DNA]</scope>
    <source>
        <strain evidence="2 3">PSC32</strain>
    </source>
</reference>
<dbReference type="InterPro" id="IPR052956">
    <property type="entry name" value="Mesenchyme-surface_protein"/>
</dbReference>
<organism evidence="2 3">
    <name type="scientific">Aquimarina gracilis</name>
    <dbReference type="NCBI Taxonomy" id="874422"/>
    <lineage>
        <taxon>Bacteria</taxon>
        <taxon>Pseudomonadati</taxon>
        <taxon>Bacteroidota</taxon>
        <taxon>Flavobacteriia</taxon>
        <taxon>Flavobacteriales</taxon>
        <taxon>Flavobacteriaceae</taxon>
        <taxon>Aquimarina</taxon>
    </lineage>
</organism>
<sequence length="511" mass="54510">MKIFNKSVIFLAAILGTFSSCDLDDYSGGGGSANLKFTKIGGFINGSGDEGFAEISAFDPSTNKLFVVNPKEIELSVWDLSNPSAPVHGTDISLTGNPNSVAVNKGVVAVALENSSNKQANGTIALYDTDSQALLSTYEAGALPDMITFSPNGRYIVVANEGEPNDLYTVDPEGSVTIIEAETGQVSNLGFTSFEGRVIGNGFRVFGPNATFAQDVEPEYVAVSSDSKFAYITLQENNGIAIVNLASKTIVDVVGLGVKDYSEPNNQIDASDKDNIVGNFQNWPVFGFYHPDAIAFAKISGGKYLITANEGDARDYGGFSEEDRVKDLLLDPNAFPDAETLQLEKNLGRLKTTTANGDTDGDGDYDEIYVYGGRSFSIWSISGGLIYDSGDEIGKTVFDLDATAFNNNEGSEADKRSDDKGAEPEAVTTLKVGSKTLLFVGLERTGGIMVYDITNPASPVFVEWLRDAEDISPEGLVVVKADDSPTGKSLIIITHEVSNSIAIYEVNKTDS</sequence>
<dbReference type="PANTHER" id="PTHR46928">
    <property type="entry name" value="MESENCHYME-SPECIFIC CELL SURFACE GLYCOPROTEIN"/>
    <property type="match status" value="1"/>
</dbReference>
<dbReference type="PANTHER" id="PTHR46928:SF1">
    <property type="entry name" value="MESENCHYME-SPECIFIC CELL SURFACE GLYCOPROTEIN"/>
    <property type="match status" value="1"/>
</dbReference>
<dbReference type="RefSeq" id="WP_324179458.1">
    <property type="nucleotide sequence ID" value="NZ_BAABAW010000007.1"/>
</dbReference>
<accession>A0ABU5ZTT0</accession>
<dbReference type="PROSITE" id="PS51257">
    <property type="entry name" value="PROKAR_LIPOPROTEIN"/>
    <property type="match status" value="1"/>
</dbReference>
<dbReference type="Proteomes" id="UP001327027">
    <property type="component" value="Unassembled WGS sequence"/>
</dbReference>
<dbReference type="InterPro" id="IPR015943">
    <property type="entry name" value="WD40/YVTN_repeat-like_dom_sf"/>
</dbReference>
<feature type="domain" description="Choice-of-anchor I" evidence="1">
    <location>
        <begin position="51"/>
        <end position="506"/>
    </location>
</feature>
<evidence type="ECO:0000313" key="3">
    <source>
        <dbReference type="Proteomes" id="UP001327027"/>
    </source>
</evidence>
<dbReference type="InterPro" id="IPR011048">
    <property type="entry name" value="Haem_d1_sf"/>
</dbReference>
<name>A0ABU5ZTT0_9FLAO</name>
<dbReference type="Gene3D" id="2.130.10.10">
    <property type="entry name" value="YVTN repeat-like/Quinoprotein amine dehydrogenase"/>
    <property type="match status" value="1"/>
</dbReference>
<protein>
    <submittedName>
        <fullName evidence="2">Choice-of-anchor I family protein</fullName>
    </submittedName>
</protein>
<dbReference type="EMBL" id="JAYKLX010000003">
    <property type="protein sequence ID" value="MEB3345433.1"/>
    <property type="molecule type" value="Genomic_DNA"/>
</dbReference>
<proteinExistence type="predicted"/>
<dbReference type="SUPFAM" id="SSF51004">
    <property type="entry name" value="C-terminal (heme d1) domain of cytochrome cd1-nitrite reductase"/>
    <property type="match status" value="1"/>
</dbReference>
<dbReference type="InterPro" id="IPR055188">
    <property type="entry name" value="Choice_anch_I"/>
</dbReference>
<keyword evidence="3" id="KW-1185">Reference proteome</keyword>